<dbReference type="NCBIfam" id="NF006964">
    <property type="entry name" value="PRK09440.1-2"/>
    <property type="match status" value="1"/>
</dbReference>
<comment type="cofactor">
    <cofactor evidence="1">
        <name>pyridoxal 5'-phosphate</name>
        <dbReference type="ChEBI" id="CHEBI:597326"/>
    </cofactor>
</comment>
<evidence type="ECO:0000256" key="4">
    <source>
        <dbReference type="ARBA" id="ARBA00022898"/>
    </source>
</evidence>
<dbReference type="EC" id="2.6.1.66" evidence="6"/>
<dbReference type="CDD" id="cd00609">
    <property type="entry name" value="AAT_like"/>
    <property type="match status" value="1"/>
</dbReference>
<gene>
    <name evidence="6" type="ORF">SNR37_001503</name>
</gene>
<evidence type="ECO:0000313" key="7">
    <source>
        <dbReference type="Proteomes" id="UP001310248"/>
    </source>
</evidence>
<dbReference type="GO" id="GO:0009042">
    <property type="term" value="F:valine-pyruvate transaminase activity"/>
    <property type="evidence" value="ECO:0007669"/>
    <property type="project" value="UniProtKB-EC"/>
</dbReference>
<reference evidence="7" key="1">
    <citation type="submission" date="2023-07" db="EMBL/GenBank/DDBJ databases">
        <title>Draft genome sequence of Agarivorans aestuarii strain ZMCS4, a CAZymes producing bacteria isolated from the marine brown algae Clodostephus spongiosus.</title>
        <authorList>
            <person name="Lorente B."/>
            <person name="Cabral C."/>
            <person name="Frias J."/>
            <person name="Faria J."/>
            <person name="Toubarro D."/>
        </authorList>
    </citation>
    <scope>NUCLEOTIDE SEQUENCE [LARGE SCALE GENOMIC DNA]</scope>
    <source>
        <strain evidence="7">ZMCS4</strain>
    </source>
</reference>
<dbReference type="InterPro" id="IPR015421">
    <property type="entry name" value="PyrdxlP-dep_Trfase_major"/>
</dbReference>
<protein>
    <submittedName>
        <fullName evidence="6">Valine--pyruvate transaminase</fullName>
        <ecNumber evidence="6">2.6.1.66</ecNumber>
    </submittedName>
</protein>
<comment type="caution">
    <text evidence="6">The sequence shown here is derived from an EMBL/GenBank/DDBJ whole genome shotgun (WGS) entry which is preliminary data.</text>
</comment>
<name>A0ABU7G9T1_9ALTE</name>
<dbReference type="RefSeq" id="WP_329776881.1">
    <property type="nucleotide sequence ID" value="NZ_JAYDYW010000017.1"/>
</dbReference>
<accession>A0ABU7G9T1</accession>
<proteinExistence type="predicted"/>
<dbReference type="PANTHER" id="PTHR42790">
    <property type="entry name" value="AMINOTRANSFERASE"/>
    <property type="match status" value="1"/>
</dbReference>
<dbReference type="EMBL" id="JAYDYW010000017">
    <property type="protein sequence ID" value="MEE1676176.1"/>
    <property type="molecule type" value="Genomic_DNA"/>
</dbReference>
<dbReference type="SUPFAM" id="SSF53383">
    <property type="entry name" value="PLP-dependent transferases"/>
    <property type="match status" value="1"/>
</dbReference>
<dbReference type="InterPro" id="IPR050859">
    <property type="entry name" value="Class-I_PLP-dep_aminotransf"/>
</dbReference>
<sequence length="415" mass="46269">MTYSNFGNKFTRHSGITQLMDDLDEGIRAGDEMIMLGGGNPAQIPQMNAIFEQHLQAGINNKSLLAALCNYDAPQGNKEFISNLSSFFRNEFYWDISEDNIALTNGSQSAFFFLFNLFAGKGKNNKRVLFPLAPEYIGYEDSGIDEDLFIGNKPSIEYLADRQFKYHVDFEHLTIDESVGLICVSRPTNPTGNVITNDEINKLSALAKQHQVPLLIDNAYGLPFPNLVFTEGAKPFWDNNTILCLSLSKLGLPGTRCGIVIAKPETIKAVSNLSGIINLSPGGVGPALANEMLKDNSLLDASNEVIKPFYQEKSQQTIAWLQAAIPSSKFRIHKSEGAMFLWLWFEGLTITDKQLYQQLKENGLLIVPGSYFFPGIDKDWRHTQECIRLNFAQDEAQVKRGIEILANVVNPLLTD</sequence>
<keyword evidence="3 6" id="KW-0808">Transferase</keyword>
<evidence type="ECO:0000313" key="6">
    <source>
        <dbReference type="EMBL" id="MEE1676176.1"/>
    </source>
</evidence>
<reference evidence="6 7" key="2">
    <citation type="submission" date="2023-12" db="EMBL/GenBank/DDBJ databases">
        <authorList>
            <consortium name="Cladostephus spongiosus"/>
            <person name="Lorente B."/>
            <person name="Cabral C."/>
            <person name="Frias J."/>
            <person name="Faria J."/>
            <person name="Toubarro D."/>
        </authorList>
    </citation>
    <scope>NUCLEOTIDE SEQUENCE [LARGE SCALE GENOMIC DNA]</scope>
    <source>
        <strain evidence="6 7">ZMCS4</strain>
    </source>
</reference>
<dbReference type="Gene3D" id="3.40.640.10">
    <property type="entry name" value="Type I PLP-dependent aspartate aminotransferase-like (Major domain)"/>
    <property type="match status" value="1"/>
</dbReference>
<evidence type="ECO:0000256" key="3">
    <source>
        <dbReference type="ARBA" id="ARBA00022679"/>
    </source>
</evidence>
<dbReference type="Proteomes" id="UP001310248">
    <property type="component" value="Unassembled WGS sequence"/>
</dbReference>
<organism evidence="6 7">
    <name type="scientific">Agarivorans aestuarii</name>
    <dbReference type="NCBI Taxonomy" id="1563703"/>
    <lineage>
        <taxon>Bacteria</taxon>
        <taxon>Pseudomonadati</taxon>
        <taxon>Pseudomonadota</taxon>
        <taxon>Gammaproteobacteria</taxon>
        <taxon>Alteromonadales</taxon>
        <taxon>Alteromonadaceae</taxon>
        <taxon>Agarivorans</taxon>
    </lineage>
</organism>
<keyword evidence="7" id="KW-1185">Reference proteome</keyword>
<dbReference type="InterPro" id="IPR015424">
    <property type="entry name" value="PyrdxlP-dep_Trfase"/>
</dbReference>
<keyword evidence="4" id="KW-0663">Pyridoxal phosphate</keyword>
<dbReference type="PANTHER" id="PTHR42790:SF4">
    <property type="entry name" value="VALINE--PYRUVATE AMINOTRANSFERASE"/>
    <property type="match status" value="1"/>
</dbReference>
<evidence type="ECO:0000256" key="1">
    <source>
        <dbReference type="ARBA" id="ARBA00001933"/>
    </source>
</evidence>
<feature type="domain" description="Aminotransferase class I/classII large" evidence="5">
    <location>
        <begin position="65"/>
        <end position="404"/>
    </location>
</feature>
<evidence type="ECO:0000259" key="5">
    <source>
        <dbReference type="Pfam" id="PF00155"/>
    </source>
</evidence>
<keyword evidence="2 6" id="KW-0032">Aminotransferase</keyword>
<evidence type="ECO:0000256" key="2">
    <source>
        <dbReference type="ARBA" id="ARBA00022576"/>
    </source>
</evidence>
<dbReference type="Pfam" id="PF00155">
    <property type="entry name" value="Aminotran_1_2"/>
    <property type="match status" value="1"/>
</dbReference>
<dbReference type="NCBIfam" id="NF006967">
    <property type="entry name" value="PRK09440.1-5"/>
    <property type="match status" value="1"/>
</dbReference>
<dbReference type="InterPro" id="IPR004839">
    <property type="entry name" value="Aminotransferase_I/II_large"/>
</dbReference>